<dbReference type="Gene3D" id="3.40.50.1000">
    <property type="entry name" value="HAD superfamily/HAD-like"/>
    <property type="match status" value="1"/>
</dbReference>
<dbReference type="RefSeq" id="WP_119794632.1">
    <property type="nucleotide sequence ID" value="NZ_QYZD01000014.1"/>
</dbReference>
<dbReference type="GO" id="GO:0000287">
    <property type="term" value="F:magnesium ion binding"/>
    <property type="evidence" value="ECO:0007669"/>
    <property type="project" value="TreeGrafter"/>
</dbReference>
<dbReference type="InterPro" id="IPR006379">
    <property type="entry name" value="HAD-SF_hydro_IIB"/>
</dbReference>
<dbReference type="OrthoDB" id="9790031at2"/>
<dbReference type="Proteomes" id="UP000266177">
    <property type="component" value="Unassembled WGS sequence"/>
</dbReference>
<dbReference type="NCBIfam" id="TIGR00099">
    <property type="entry name" value="Cof-subfamily"/>
    <property type="match status" value="1"/>
</dbReference>
<dbReference type="PANTHER" id="PTHR10000:SF8">
    <property type="entry name" value="HAD SUPERFAMILY HYDROLASE-LIKE, TYPE 3"/>
    <property type="match status" value="1"/>
</dbReference>
<reference evidence="1 2" key="1">
    <citation type="submission" date="2018-09" db="EMBL/GenBank/DDBJ databases">
        <title>Paenibacillus SK2017-BO5.</title>
        <authorList>
            <person name="Piskunova J.V."/>
            <person name="Dubiley S.A."/>
            <person name="Severinov K.V."/>
        </authorList>
    </citation>
    <scope>NUCLEOTIDE SEQUENCE [LARGE SCALE GENOMIC DNA]</scope>
    <source>
        <strain evidence="1 2">BO5</strain>
    </source>
</reference>
<dbReference type="EMBL" id="QYZD01000014">
    <property type="protein sequence ID" value="RJG22822.1"/>
    <property type="molecule type" value="Genomic_DNA"/>
</dbReference>
<dbReference type="InterPro" id="IPR036412">
    <property type="entry name" value="HAD-like_sf"/>
</dbReference>
<dbReference type="CDD" id="cd07516">
    <property type="entry name" value="HAD_Pase"/>
    <property type="match status" value="1"/>
</dbReference>
<dbReference type="NCBIfam" id="TIGR01484">
    <property type="entry name" value="HAD-SF-IIB"/>
    <property type="match status" value="1"/>
</dbReference>
<dbReference type="InterPro" id="IPR000150">
    <property type="entry name" value="Cof"/>
</dbReference>
<evidence type="ECO:0000313" key="1">
    <source>
        <dbReference type="EMBL" id="RJG22822.1"/>
    </source>
</evidence>
<dbReference type="SFLD" id="SFLDS00003">
    <property type="entry name" value="Haloacid_Dehalogenase"/>
    <property type="match status" value="1"/>
</dbReference>
<sequence>MNYRMIALDMDGTLLNDDHAITGRTAATIRSVAEQGAEIVLCTGRAPQSTLPYLDELGLEGVVITHNGAATVASKGRRILHRFDIPPQELDPYIQYCREQGVHFNINTVFDLYVDDRAGMMPEMVDLYAQFLIEPKQLLSWEALEDAPVKMTISGQKEDMDRVEAELGLWDHQLHYIRSGDYFIDIMHQNATKGSAVAKLAELRGIAPEQVLAIGNYYNDLSMIQFAGMGIAMDNAPIEVKAAAQEVTKSNNEEGVHDALVKHCLEAGAR</sequence>
<dbReference type="Gene3D" id="3.30.1240.10">
    <property type="match status" value="1"/>
</dbReference>
<evidence type="ECO:0000313" key="2">
    <source>
        <dbReference type="Proteomes" id="UP000266177"/>
    </source>
</evidence>
<dbReference type="PANTHER" id="PTHR10000">
    <property type="entry name" value="PHOSPHOSERINE PHOSPHATASE"/>
    <property type="match status" value="1"/>
</dbReference>
<dbReference type="InterPro" id="IPR023214">
    <property type="entry name" value="HAD_sf"/>
</dbReference>
<dbReference type="GO" id="GO:0016791">
    <property type="term" value="F:phosphatase activity"/>
    <property type="evidence" value="ECO:0007669"/>
    <property type="project" value="TreeGrafter"/>
</dbReference>
<dbReference type="SUPFAM" id="SSF56784">
    <property type="entry name" value="HAD-like"/>
    <property type="match status" value="1"/>
</dbReference>
<dbReference type="Pfam" id="PF08282">
    <property type="entry name" value="Hydrolase_3"/>
    <property type="match status" value="1"/>
</dbReference>
<name>A0A3A3GGI1_PANTH</name>
<dbReference type="GO" id="GO:0005829">
    <property type="term" value="C:cytosol"/>
    <property type="evidence" value="ECO:0007669"/>
    <property type="project" value="TreeGrafter"/>
</dbReference>
<comment type="caution">
    <text evidence="1">The sequence shown here is derived from an EMBL/GenBank/DDBJ whole genome shotgun (WGS) entry which is preliminary data.</text>
</comment>
<accession>A0A3A3GGI1</accession>
<organism evidence="1 2">
    <name type="scientific">Paenibacillus thiaminolyticus</name>
    <name type="common">Bacillus thiaminolyticus</name>
    <dbReference type="NCBI Taxonomy" id="49283"/>
    <lineage>
        <taxon>Bacteria</taxon>
        <taxon>Bacillati</taxon>
        <taxon>Bacillota</taxon>
        <taxon>Bacilli</taxon>
        <taxon>Bacillales</taxon>
        <taxon>Paenibacillaceae</taxon>
        <taxon>Paenibacillus</taxon>
    </lineage>
</organism>
<dbReference type="SFLD" id="SFLDG01140">
    <property type="entry name" value="C2.B:_Phosphomannomutase_and_P"/>
    <property type="match status" value="1"/>
</dbReference>
<proteinExistence type="predicted"/>
<gene>
    <name evidence="1" type="ORF">DQX05_16470</name>
</gene>
<protein>
    <submittedName>
        <fullName evidence="1">HAD family phosphatase</fullName>
    </submittedName>
</protein>
<dbReference type="AlphaFoldDB" id="A0A3A3GGI1"/>